<dbReference type="EMBL" id="VPFD01000014">
    <property type="protein sequence ID" value="TXF99271.1"/>
    <property type="molecule type" value="Genomic_DNA"/>
</dbReference>
<evidence type="ECO:0000313" key="2">
    <source>
        <dbReference type="Proteomes" id="UP000321413"/>
    </source>
</evidence>
<keyword evidence="2" id="KW-1185">Reference proteome</keyword>
<dbReference type="SUPFAM" id="SSF53098">
    <property type="entry name" value="Ribonuclease H-like"/>
    <property type="match status" value="1"/>
</dbReference>
<comment type="caution">
    <text evidence="1">The sequence shown here is derived from an EMBL/GenBank/DDBJ whole genome shotgun (WGS) entry which is preliminary data.</text>
</comment>
<proteinExistence type="predicted"/>
<name>A0A5C7G3E2_9BURK</name>
<protein>
    <submittedName>
        <fullName evidence="1">Uncharacterized protein</fullName>
    </submittedName>
</protein>
<dbReference type="Proteomes" id="UP000321413">
    <property type="component" value="Unassembled WGS sequence"/>
</dbReference>
<dbReference type="AlphaFoldDB" id="A0A5C7G3E2"/>
<organism evidence="1 2">
    <name type="scientific">Massilia arenae</name>
    <dbReference type="NCBI Taxonomy" id="2603288"/>
    <lineage>
        <taxon>Bacteria</taxon>
        <taxon>Pseudomonadati</taxon>
        <taxon>Pseudomonadota</taxon>
        <taxon>Betaproteobacteria</taxon>
        <taxon>Burkholderiales</taxon>
        <taxon>Oxalobacteraceae</taxon>
        <taxon>Telluria group</taxon>
        <taxon>Massilia</taxon>
    </lineage>
</organism>
<dbReference type="GO" id="GO:0003676">
    <property type="term" value="F:nucleic acid binding"/>
    <property type="evidence" value="ECO:0007669"/>
    <property type="project" value="InterPro"/>
</dbReference>
<evidence type="ECO:0000313" key="1">
    <source>
        <dbReference type="EMBL" id="TXF99271.1"/>
    </source>
</evidence>
<dbReference type="InterPro" id="IPR012337">
    <property type="entry name" value="RNaseH-like_sf"/>
</dbReference>
<accession>A0A5C7G3E2</accession>
<sequence>MPLLNQNKIYSLAELKDALSSWIDTVRQEGPILICYDSEYDRTMLSQIFENDTPNGIVFRNLGASYVNKIKMYEWRVKQKQPEHHALHDARALKHAFRGWVRKVS</sequence>
<gene>
    <name evidence="1" type="ORF">FVD38_13510</name>
</gene>
<dbReference type="InterPro" id="IPR036397">
    <property type="entry name" value="RNaseH_sf"/>
</dbReference>
<dbReference type="Gene3D" id="3.30.420.10">
    <property type="entry name" value="Ribonuclease H-like superfamily/Ribonuclease H"/>
    <property type="match status" value="1"/>
</dbReference>
<reference evidence="1 2" key="1">
    <citation type="submission" date="2019-08" db="EMBL/GenBank/DDBJ databases">
        <title>Massilia golmudensis sp. nov., isolated from sand in the Qinghai-Tibetan Plateau.</title>
        <authorList>
            <person name="Zhang B."/>
        </authorList>
    </citation>
    <scope>NUCLEOTIDE SEQUENCE [LARGE SCALE GENOMIC DNA]</scope>
    <source>
        <strain evidence="1 2">GEM5</strain>
    </source>
</reference>